<reference evidence="2 3" key="1">
    <citation type="submission" date="2019-02" db="EMBL/GenBank/DDBJ databases">
        <title>Genome sequencing of the rare red list fungi Hericium alpestre (H. flagellum).</title>
        <authorList>
            <person name="Buettner E."/>
            <person name="Kellner H."/>
        </authorList>
    </citation>
    <scope>NUCLEOTIDE SEQUENCE [LARGE SCALE GENOMIC DNA]</scope>
    <source>
        <strain evidence="2 3">DSM 108284</strain>
    </source>
</reference>
<protein>
    <submittedName>
        <fullName evidence="2">Uncharacterized protein</fullName>
    </submittedName>
</protein>
<dbReference type="Proteomes" id="UP000298061">
    <property type="component" value="Unassembled WGS sequence"/>
</dbReference>
<evidence type="ECO:0000256" key="1">
    <source>
        <dbReference type="SAM" id="MobiDB-lite"/>
    </source>
</evidence>
<evidence type="ECO:0000313" key="3">
    <source>
        <dbReference type="Proteomes" id="UP000298061"/>
    </source>
</evidence>
<gene>
    <name evidence="2" type="ORF">EWM64_g4434</name>
</gene>
<comment type="caution">
    <text evidence="2">The sequence shown here is derived from an EMBL/GenBank/DDBJ whole genome shotgun (WGS) entry which is preliminary data.</text>
</comment>
<accession>A0A4Z0A1J0</accession>
<evidence type="ECO:0000313" key="2">
    <source>
        <dbReference type="EMBL" id="TFY79578.1"/>
    </source>
</evidence>
<dbReference type="Gene3D" id="2.40.70.10">
    <property type="entry name" value="Acid Proteases"/>
    <property type="match status" value="1"/>
</dbReference>
<proteinExistence type="predicted"/>
<dbReference type="InterPro" id="IPR021109">
    <property type="entry name" value="Peptidase_aspartic_dom_sf"/>
</dbReference>
<feature type="compositionally biased region" description="Acidic residues" evidence="1">
    <location>
        <begin position="204"/>
        <end position="230"/>
    </location>
</feature>
<dbReference type="OrthoDB" id="3027237at2759"/>
<organism evidence="2 3">
    <name type="scientific">Hericium alpestre</name>
    <dbReference type="NCBI Taxonomy" id="135208"/>
    <lineage>
        <taxon>Eukaryota</taxon>
        <taxon>Fungi</taxon>
        <taxon>Dikarya</taxon>
        <taxon>Basidiomycota</taxon>
        <taxon>Agaricomycotina</taxon>
        <taxon>Agaricomycetes</taxon>
        <taxon>Russulales</taxon>
        <taxon>Hericiaceae</taxon>
        <taxon>Hericium</taxon>
    </lineage>
</organism>
<dbReference type="SUPFAM" id="SSF50630">
    <property type="entry name" value="Acid proteases"/>
    <property type="match status" value="1"/>
</dbReference>
<sequence length="374" mass="39927">METAARSQERLLKTTKVSVLERIQDFHIGSGEELTGQLAASSLVGVAGFSNGSLGQKIGGPTRTGGITLLEGPTESKLIPQNVVTVTLGRDVDGAAGRGQITLGGSNTGKYGTNADKLVKVSGHAVRMSCNAIADTGNNCVLTMKGDVQFFHAFPGAFKCEEGIFGLLATGTRKVKKSQDADPHTSARVLPRPVTRTSQVTGLSEEEAEDEEESLEGDGDESEELDELDPSSDQALNSDDLILPSDAAVKKLPHFDVPIEVSYQSATRHLTGITSLTPFDDVLKQITAKMLVSVLLLSGSIGYIPSYKPKSPKPVPKLFEDEESWEMLLADVHDYIKGCRAKAKGKGVVKPFLIPIVDISAHADCYEMPWESGS</sequence>
<dbReference type="AlphaFoldDB" id="A0A4Z0A1J0"/>
<dbReference type="EMBL" id="SFCI01000477">
    <property type="protein sequence ID" value="TFY79578.1"/>
    <property type="molecule type" value="Genomic_DNA"/>
</dbReference>
<feature type="region of interest" description="Disordered" evidence="1">
    <location>
        <begin position="175"/>
        <end position="237"/>
    </location>
</feature>
<name>A0A4Z0A1J0_9AGAM</name>
<keyword evidence="3" id="KW-1185">Reference proteome</keyword>